<proteinExistence type="predicted"/>
<accession>A0A177N6Z0</accession>
<gene>
    <name evidence="1" type="ORF">A1359_11770</name>
</gene>
<dbReference type="AlphaFoldDB" id="A0A177N6Z0"/>
<dbReference type="EMBL" id="LUUI01000117">
    <property type="protein sequence ID" value="OAI13615.1"/>
    <property type="molecule type" value="Genomic_DNA"/>
</dbReference>
<dbReference type="Proteomes" id="UP000078476">
    <property type="component" value="Unassembled WGS sequence"/>
</dbReference>
<name>A0A177N6Z0_9GAMM</name>
<organism evidence="1 2">
    <name type="scientific">Methylomonas lenta</name>
    <dbReference type="NCBI Taxonomy" id="980561"/>
    <lineage>
        <taxon>Bacteria</taxon>
        <taxon>Pseudomonadati</taxon>
        <taxon>Pseudomonadota</taxon>
        <taxon>Gammaproteobacteria</taxon>
        <taxon>Methylococcales</taxon>
        <taxon>Methylococcaceae</taxon>
        <taxon>Methylomonas</taxon>
    </lineage>
</organism>
<protein>
    <submittedName>
        <fullName evidence="1">Uncharacterized protein</fullName>
    </submittedName>
</protein>
<evidence type="ECO:0000313" key="2">
    <source>
        <dbReference type="Proteomes" id="UP000078476"/>
    </source>
</evidence>
<reference evidence="1 2" key="1">
    <citation type="submission" date="2016-03" db="EMBL/GenBank/DDBJ databases">
        <authorList>
            <person name="Ploux O."/>
        </authorList>
    </citation>
    <scope>NUCLEOTIDE SEQUENCE [LARGE SCALE GENOMIC DNA]</scope>
    <source>
        <strain evidence="1 2">R-45370</strain>
    </source>
</reference>
<comment type="caution">
    <text evidence="1">The sequence shown here is derived from an EMBL/GenBank/DDBJ whole genome shotgun (WGS) entry which is preliminary data.</text>
</comment>
<evidence type="ECO:0000313" key="1">
    <source>
        <dbReference type="EMBL" id="OAI13615.1"/>
    </source>
</evidence>
<sequence>MRVVDQPLEAKSDSIVIAVVIGSSTRMTRVLGECRIILTIPLQIKDEMELHVWVDLARVIHLFQP</sequence>
<keyword evidence="2" id="KW-1185">Reference proteome</keyword>